<feature type="compositionally biased region" description="Pro residues" evidence="1">
    <location>
        <begin position="20"/>
        <end position="34"/>
    </location>
</feature>
<keyword evidence="3" id="KW-1185">Reference proteome</keyword>
<gene>
    <name evidence="2" type="ORF">LACBIDRAFT_321076</name>
</gene>
<dbReference type="AlphaFoldDB" id="B0CNP3"/>
<dbReference type="Proteomes" id="UP000001194">
    <property type="component" value="Unassembled WGS sequence"/>
</dbReference>
<evidence type="ECO:0000256" key="1">
    <source>
        <dbReference type="SAM" id="MobiDB-lite"/>
    </source>
</evidence>
<dbReference type="InParanoid" id="B0CNP3"/>
<dbReference type="OrthoDB" id="3245714at2759"/>
<sequence>MAKKNSWTTVSRASTKPLSTPTPTPSPSPSPPPAKAKVEEAESIRPTASSPLLNPNPKDLRAFEHDRQRVKKAADLAKMRARKAGIVDPSFSSRVIKSSRDYYGSLPSQKEKLLREEDIDALDGVFSPTLTLPLNGTKKRRESLISTPVRVEPAKREVKLEELIVTTPQKKAAGRKMRDGDFEVVPHVRAVIVLDDSADVHDMDVDEAWEHVTLDNDDDEASSSSDGGEPVSYAKIAAAAGRK</sequence>
<proteinExistence type="predicted"/>
<evidence type="ECO:0000313" key="3">
    <source>
        <dbReference type="Proteomes" id="UP000001194"/>
    </source>
</evidence>
<feature type="region of interest" description="Disordered" evidence="1">
    <location>
        <begin position="212"/>
        <end position="243"/>
    </location>
</feature>
<reference evidence="2 3" key="1">
    <citation type="journal article" date="2008" name="Nature">
        <title>The genome of Laccaria bicolor provides insights into mycorrhizal symbiosis.</title>
        <authorList>
            <person name="Martin F."/>
            <person name="Aerts A."/>
            <person name="Ahren D."/>
            <person name="Brun A."/>
            <person name="Danchin E.G.J."/>
            <person name="Duchaussoy F."/>
            <person name="Gibon J."/>
            <person name="Kohler A."/>
            <person name="Lindquist E."/>
            <person name="Pereda V."/>
            <person name="Salamov A."/>
            <person name="Shapiro H.J."/>
            <person name="Wuyts J."/>
            <person name="Blaudez D."/>
            <person name="Buee M."/>
            <person name="Brokstein P."/>
            <person name="Canbaeck B."/>
            <person name="Cohen D."/>
            <person name="Courty P.E."/>
            <person name="Coutinho P.M."/>
            <person name="Delaruelle C."/>
            <person name="Detter J.C."/>
            <person name="Deveau A."/>
            <person name="DiFazio S."/>
            <person name="Duplessis S."/>
            <person name="Fraissinet-Tachet L."/>
            <person name="Lucic E."/>
            <person name="Frey-Klett P."/>
            <person name="Fourrey C."/>
            <person name="Feussner I."/>
            <person name="Gay G."/>
            <person name="Grimwood J."/>
            <person name="Hoegger P.J."/>
            <person name="Jain P."/>
            <person name="Kilaru S."/>
            <person name="Labbe J."/>
            <person name="Lin Y.C."/>
            <person name="Legue V."/>
            <person name="Le Tacon F."/>
            <person name="Marmeisse R."/>
            <person name="Melayah D."/>
            <person name="Montanini B."/>
            <person name="Muratet M."/>
            <person name="Nehls U."/>
            <person name="Niculita-Hirzel H."/>
            <person name="Oudot-Le Secq M.P."/>
            <person name="Peter M."/>
            <person name="Quesneville H."/>
            <person name="Rajashekar B."/>
            <person name="Reich M."/>
            <person name="Rouhier N."/>
            <person name="Schmutz J."/>
            <person name="Yin T."/>
            <person name="Chalot M."/>
            <person name="Henrissat B."/>
            <person name="Kuees U."/>
            <person name="Lucas S."/>
            <person name="Van de Peer Y."/>
            <person name="Podila G.K."/>
            <person name="Polle A."/>
            <person name="Pukkila P.J."/>
            <person name="Richardson P.M."/>
            <person name="Rouze P."/>
            <person name="Sanders I.R."/>
            <person name="Stajich J.E."/>
            <person name="Tunlid A."/>
            <person name="Tuskan G."/>
            <person name="Grigoriev I.V."/>
        </authorList>
    </citation>
    <scope>NUCLEOTIDE SEQUENCE [LARGE SCALE GENOMIC DNA]</scope>
    <source>
        <strain evidence="3">S238N-H82 / ATCC MYA-4686</strain>
    </source>
</reference>
<dbReference type="KEGG" id="lbc:LACBIDRAFT_321076"/>
<dbReference type="GeneID" id="6069673"/>
<organism evidence="3">
    <name type="scientific">Laccaria bicolor (strain S238N-H82 / ATCC MYA-4686)</name>
    <name type="common">Bicoloured deceiver</name>
    <name type="synonym">Laccaria laccata var. bicolor</name>
    <dbReference type="NCBI Taxonomy" id="486041"/>
    <lineage>
        <taxon>Eukaryota</taxon>
        <taxon>Fungi</taxon>
        <taxon>Dikarya</taxon>
        <taxon>Basidiomycota</taxon>
        <taxon>Agaricomycotina</taxon>
        <taxon>Agaricomycetes</taxon>
        <taxon>Agaricomycetidae</taxon>
        <taxon>Agaricales</taxon>
        <taxon>Agaricineae</taxon>
        <taxon>Hydnangiaceae</taxon>
        <taxon>Laccaria</taxon>
    </lineage>
</organism>
<feature type="compositionally biased region" description="Polar residues" evidence="1">
    <location>
        <begin position="1"/>
        <end position="12"/>
    </location>
</feature>
<protein>
    <submittedName>
        <fullName evidence="2">Predicted protein</fullName>
    </submittedName>
</protein>
<feature type="region of interest" description="Disordered" evidence="1">
    <location>
        <begin position="1"/>
        <end position="64"/>
    </location>
</feature>
<accession>B0CNP3</accession>
<dbReference type="RefSeq" id="XP_001873542.1">
    <property type="nucleotide sequence ID" value="XM_001873507.1"/>
</dbReference>
<dbReference type="EMBL" id="DS547091">
    <property type="protein sequence ID" value="EDR15334.1"/>
    <property type="molecule type" value="Genomic_DNA"/>
</dbReference>
<name>B0CNP3_LACBS</name>
<evidence type="ECO:0000313" key="2">
    <source>
        <dbReference type="EMBL" id="EDR15334.1"/>
    </source>
</evidence>
<dbReference type="HOGENOM" id="CLU_1204703_0_0_1"/>